<evidence type="ECO:0000256" key="2">
    <source>
        <dbReference type="ARBA" id="ARBA00004447"/>
    </source>
</evidence>
<comment type="subcellular location">
    <subcellularLocation>
        <location evidence="2">Golgi apparatus</location>
        <location evidence="2">Golgi stack membrane</location>
        <topology evidence="2">Single-pass type II membrane protein</topology>
    </subcellularLocation>
</comment>
<organism evidence="16 17">
    <name type="scientific">Roseovarius gaetbuli</name>
    <dbReference type="NCBI Taxonomy" id="1356575"/>
    <lineage>
        <taxon>Bacteria</taxon>
        <taxon>Pseudomonadati</taxon>
        <taxon>Pseudomonadota</taxon>
        <taxon>Alphaproteobacteria</taxon>
        <taxon>Rhodobacterales</taxon>
        <taxon>Roseobacteraceae</taxon>
        <taxon>Roseovarius</taxon>
    </lineage>
</organism>
<dbReference type="EC" id="4.1.1.35" evidence="5"/>
<evidence type="ECO:0000256" key="8">
    <source>
        <dbReference type="ARBA" id="ARBA00022968"/>
    </source>
</evidence>
<keyword evidence="11" id="KW-0333">Golgi apparatus</keyword>
<dbReference type="GO" id="GO:0005737">
    <property type="term" value="C:cytoplasm"/>
    <property type="evidence" value="ECO:0007669"/>
    <property type="project" value="TreeGrafter"/>
</dbReference>
<gene>
    <name evidence="16" type="ORF">ROG8370_01593</name>
</gene>
<dbReference type="GO" id="GO:0070403">
    <property type="term" value="F:NAD+ binding"/>
    <property type="evidence" value="ECO:0007669"/>
    <property type="project" value="InterPro"/>
</dbReference>
<keyword evidence="16" id="KW-0413">Isomerase</keyword>
<evidence type="ECO:0000256" key="1">
    <source>
        <dbReference type="ARBA" id="ARBA00001911"/>
    </source>
</evidence>
<keyword evidence="7" id="KW-0210">Decarboxylase</keyword>
<evidence type="ECO:0000256" key="7">
    <source>
        <dbReference type="ARBA" id="ARBA00022793"/>
    </source>
</evidence>
<keyword evidence="9" id="KW-1133">Transmembrane helix</keyword>
<dbReference type="Proteomes" id="UP000194012">
    <property type="component" value="Unassembled WGS sequence"/>
</dbReference>
<dbReference type="PANTHER" id="PTHR43078:SF6">
    <property type="entry name" value="UDP-GLUCURONIC ACID DECARBOXYLASE 1"/>
    <property type="match status" value="1"/>
</dbReference>
<dbReference type="InterPro" id="IPR044516">
    <property type="entry name" value="UXS-like"/>
</dbReference>
<keyword evidence="13" id="KW-0325">Glycoprotein</keyword>
<evidence type="ECO:0000256" key="11">
    <source>
        <dbReference type="ARBA" id="ARBA00023034"/>
    </source>
</evidence>
<keyword evidence="8" id="KW-0735">Signal-anchor</keyword>
<evidence type="ECO:0000256" key="12">
    <source>
        <dbReference type="ARBA" id="ARBA00023136"/>
    </source>
</evidence>
<feature type="domain" description="NAD(P)-binding" evidence="15">
    <location>
        <begin position="11"/>
        <end position="309"/>
    </location>
</feature>
<dbReference type="GO" id="GO:0042732">
    <property type="term" value="P:D-xylose metabolic process"/>
    <property type="evidence" value="ECO:0007669"/>
    <property type="project" value="InterPro"/>
</dbReference>
<proteinExistence type="inferred from homology"/>
<keyword evidence="6" id="KW-0812">Transmembrane</keyword>
<evidence type="ECO:0000256" key="13">
    <source>
        <dbReference type="ARBA" id="ARBA00023180"/>
    </source>
</evidence>
<dbReference type="UniPathway" id="UPA00796">
    <property type="reaction ID" value="UER00771"/>
</dbReference>
<protein>
    <recommendedName>
        <fullName evidence="5">UDP-glucuronate decarboxylase</fullName>
        <ecNumber evidence="5">4.1.1.35</ecNumber>
    </recommendedName>
</protein>
<dbReference type="PANTHER" id="PTHR43078">
    <property type="entry name" value="UDP-GLUCURONIC ACID DECARBOXYLASE-RELATED"/>
    <property type="match status" value="1"/>
</dbReference>
<evidence type="ECO:0000259" key="15">
    <source>
        <dbReference type="Pfam" id="PF16363"/>
    </source>
</evidence>
<dbReference type="Pfam" id="PF16363">
    <property type="entry name" value="GDP_Man_Dehyd"/>
    <property type="match status" value="1"/>
</dbReference>
<dbReference type="RefSeq" id="WP_085826530.1">
    <property type="nucleotide sequence ID" value="NZ_FWFJ01000011.1"/>
</dbReference>
<dbReference type="AlphaFoldDB" id="A0A1X6Z294"/>
<evidence type="ECO:0000256" key="9">
    <source>
        <dbReference type="ARBA" id="ARBA00022989"/>
    </source>
</evidence>
<dbReference type="InterPro" id="IPR036291">
    <property type="entry name" value="NAD(P)-bd_dom_sf"/>
</dbReference>
<accession>A0A1X6Z294</accession>
<dbReference type="EMBL" id="FWFJ01000011">
    <property type="protein sequence ID" value="SLN38371.1"/>
    <property type="molecule type" value="Genomic_DNA"/>
</dbReference>
<dbReference type="SUPFAM" id="SSF51735">
    <property type="entry name" value="NAD(P)-binding Rossmann-fold domains"/>
    <property type="match status" value="1"/>
</dbReference>
<comment type="similarity">
    <text evidence="4">Belongs to the NAD(P)-dependent epimerase/dehydratase family. UDP-glucuronic acid decarboxylase subfamily.</text>
</comment>
<comment type="pathway">
    <text evidence="3">Nucleotide-sugar biosynthesis; UDP-alpha-D-xylose biosynthesis; UDP-alpha-D-xylose from UDP-alpha-D-glucuronate: step 1/1.</text>
</comment>
<evidence type="ECO:0000256" key="5">
    <source>
        <dbReference type="ARBA" id="ARBA00012290"/>
    </source>
</evidence>
<keyword evidence="17" id="KW-1185">Reference proteome</keyword>
<comment type="cofactor">
    <cofactor evidence="1">
        <name>NAD(+)</name>
        <dbReference type="ChEBI" id="CHEBI:57540"/>
    </cofactor>
</comment>
<keyword evidence="12" id="KW-0472">Membrane</keyword>
<dbReference type="InterPro" id="IPR016040">
    <property type="entry name" value="NAD(P)-bd_dom"/>
</dbReference>
<evidence type="ECO:0000256" key="4">
    <source>
        <dbReference type="ARBA" id="ARBA00007505"/>
    </source>
</evidence>
<dbReference type="Gene3D" id="3.40.50.720">
    <property type="entry name" value="NAD(P)-binding Rossmann-like Domain"/>
    <property type="match status" value="1"/>
</dbReference>
<sequence>MLKTSQKTVVVTGGSGFLGSWLCERLLGDGCRVICIDSLISGRLENNKTYSGHPNFSFKEHDVINPITINEPVDEIYNLACPASPVRYQADPIHTFKTSVIGVMNMLELAESHGARLLQASTSEVYGDPAFNPQTETYFGNVNVYGPRACYDEGKRGAETLIHDYHQERNVDTRIARIFNTYGPRMRQDDGRVVSNFIIGALQGRDITIYGRGTQTRSFCFHEDLIGGLMLLMASSPETHHPVNLGNPEEYSVLDLAERVLRMTGSKSRLVYCDLPVDDPQIRRPDITSAKQKLGWTPKIGIEEGLERTIAHFQRQLEGQSMSELIQ</sequence>
<evidence type="ECO:0000256" key="14">
    <source>
        <dbReference type="ARBA" id="ARBA00023239"/>
    </source>
</evidence>
<name>A0A1X6Z294_9RHOB</name>
<evidence type="ECO:0000256" key="6">
    <source>
        <dbReference type="ARBA" id="ARBA00022692"/>
    </source>
</evidence>
<evidence type="ECO:0000256" key="10">
    <source>
        <dbReference type="ARBA" id="ARBA00023027"/>
    </source>
</evidence>
<reference evidence="17" key="1">
    <citation type="submission" date="2017-03" db="EMBL/GenBank/DDBJ databases">
        <authorList>
            <person name="Rodrigo-Torres L."/>
            <person name="Arahal R.D."/>
            <person name="Lucena T."/>
        </authorList>
    </citation>
    <scope>NUCLEOTIDE SEQUENCE [LARGE SCALE GENOMIC DNA]</scope>
    <source>
        <strain evidence="17">CECT 8370</strain>
    </source>
</reference>
<keyword evidence="14" id="KW-0456">Lyase</keyword>
<dbReference type="GO" id="GO:0048040">
    <property type="term" value="F:UDP-glucuronate decarboxylase activity"/>
    <property type="evidence" value="ECO:0007669"/>
    <property type="project" value="UniProtKB-EC"/>
</dbReference>
<dbReference type="GO" id="GO:0016853">
    <property type="term" value="F:isomerase activity"/>
    <property type="evidence" value="ECO:0007669"/>
    <property type="project" value="UniProtKB-KW"/>
</dbReference>
<dbReference type="CDD" id="cd05230">
    <property type="entry name" value="UGD_SDR_e"/>
    <property type="match status" value="1"/>
</dbReference>
<evidence type="ECO:0000313" key="16">
    <source>
        <dbReference type="EMBL" id="SLN38371.1"/>
    </source>
</evidence>
<dbReference type="OrthoDB" id="9801785at2"/>
<keyword evidence="10" id="KW-0520">NAD</keyword>
<dbReference type="GO" id="GO:0033320">
    <property type="term" value="P:UDP-D-xylose biosynthetic process"/>
    <property type="evidence" value="ECO:0007669"/>
    <property type="project" value="UniProtKB-UniPathway"/>
</dbReference>
<evidence type="ECO:0000256" key="3">
    <source>
        <dbReference type="ARBA" id="ARBA00005100"/>
    </source>
</evidence>
<evidence type="ECO:0000313" key="17">
    <source>
        <dbReference type="Proteomes" id="UP000194012"/>
    </source>
</evidence>
<dbReference type="FunFam" id="3.40.50.720:FF:000065">
    <property type="entry name" value="UDP-glucuronic acid decarboxylase 1"/>
    <property type="match status" value="1"/>
</dbReference>